<dbReference type="PROSITE" id="PS50097">
    <property type="entry name" value="BTB"/>
    <property type="match status" value="1"/>
</dbReference>
<dbReference type="Pfam" id="PF00651">
    <property type="entry name" value="BTB"/>
    <property type="match status" value="1"/>
</dbReference>
<keyword evidence="4" id="KW-1185">Reference proteome</keyword>
<dbReference type="AlphaFoldDB" id="A0A3N4I7B2"/>
<feature type="compositionally biased region" description="Basic residues" evidence="1">
    <location>
        <begin position="475"/>
        <end position="484"/>
    </location>
</feature>
<dbReference type="Gene3D" id="3.30.710.10">
    <property type="entry name" value="Potassium Channel Kv1.1, Chain A"/>
    <property type="match status" value="1"/>
</dbReference>
<sequence length="786" mass="88396">MPAHRNRKQRLPSSDLSVKNMFEHLLDNHAYADIQLECGRKGAIYPAHKFILSRGSTFFRTVLESEELTKNEDDSLPTLTLYEDFRDIHPLLQFLYTADYCDHIWCCGEPQPAEGNGGDSKKFFEAMRINVSMYKLSFKYGMPELGKRAVEKHLLQLSGSRSLYCLIKSAQACYDAFPGRNDAMRIAHVIILNIGDKRWEDDIEDVPYINKEILTPFGKAHPSFMEDYNRIQDWKRERVLRSELGEEVSIPSCCDGCIDFEFEKRKDGGWNIRLAIDDGLHPKEVRQSYQGCWIDGVGESIKDWIAHVEKDRKGPRFIEELWEEFIEKEGIQDHGFIVTSPYSKPPPVERLAAERPAISQLLVKEPITEKACVLQHVLDPEAIVQPAAEKSLVEEGPKEQSNVEKAILKSSPGKHLPAAHPAVKEESLLFSSKPMDKEPASDDPLDDGAMDFFKNWADHKPVRDSSSRLPSNKRASTHRTSAKRSRAEEITSRQGSLSGQRSIKRHSGEYSAQMDGVTDERTLAKHESSASDVAARVKEPAELAHTEKAGSVHLRSPASKLAALNLKFVSAELVTAEKPLSVKNRARSSQDPQISATPTVTATLDSPVKDPAPNVSVRPSRDENTIKDVPLYHAALMEKFMAGRNGTPAFVRVPPGEPNIAESTHTDDTDLEEAPMQLGSGVDDTHQRAQVQPADSVRIKEEHVEVDLIKQEPLIDVFLWRNNGTNESLVGKDHDAVNDTKIKPEPIIDPFRMRQETAVEAMVKQEPVDGEIKREPIIDMFSFRRQ</sequence>
<feature type="region of interest" description="Disordered" evidence="1">
    <location>
        <begin position="584"/>
        <end position="621"/>
    </location>
</feature>
<dbReference type="SUPFAM" id="SSF54695">
    <property type="entry name" value="POZ domain"/>
    <property type="match status" value="1"/>
</dbReference>
<feature type="region of interest" description="Disordered" evidence="1">
    <location>
        <begin position="460"/>
        <end position="534"/>
    </location>
</feature>
<dbReference type="InterPro" id="IPR000210">
    <property type="entry name" value="BTB/POZ_dom"/>
</dbReference>
<protein>
    <recommendedName>
        <fullName evidence="2">BTB domain-containing protein</fullName>
    </recommendedName>
</protein>
<gene>
    <name evidence="3" type="ORF">BJ508DRAFT_131887</name>
</gene>
<accession>A0A3N4I7B2</accession>
<evidence type="ECO:0000313" key="4">
    <source>
        <dbReference type="Proteomes" id="UP000275078"/>
    </source>
</evidence>
<organism evidence="3 4">
    <name type="scientific">Ascobolus immersus RN42</name>
    <dbReference type="NCBI Taxonomy" id="1160509"/>
    <lineage>
        <taxon>Eukaryota</taxon>
        <taxon>Fungi</taxon>
        <taxon>Dikarya</taxon>
        <taxon>Ascomycota</taxon>
        <taxon>Pezizomycotina</taxon>
        <taxon>Pezizomycetes</taxon>
        <taxon>Pezizales</taxon>
        <taxon>Ascobolaceae</taxon>
        <taxon>Ascobolus</taxon>
    </lineage>
</organism>
<dbReference type="InterPro" id="IPR011333">
    <property type="entry name" value="SKP1/BTB/POZ_sf"/>
</dbReference>
<evidence type="ECO:0000313" key="3">
    <source>
        <dbReference type="EMBL" id="RPA80051.1"/>
    </source>
</evidence>
<proteinExistence type="predicted"/>
<evidence type="ECO:0000259" key="2">
    <source>
        <dbReference type="PROSITE" id="PS50097"/>
    </source>
</evidence>
<feature type="domain" description="BTB" evidence="2">
    <location>
        <begin position="32"/>
        <end position="99"/>
    </location>
</feature>
<reference evidence="3 4" key="1">
    <citation type="journal article" date="2018" name="Nat. Ecol. Evol.">
        <title>Pezizomycetes genomes reveal the molecular basis of ectomycorrhizal truffle lifestyle.</title>
        <authorList>
            <person name="Murat C."/>
            <person name="Payen T."/>
            <person name="Noel B."/>
            <person name="Kuo A."/>
            <person name="Morin E."/>
            <person name="Chen J."/>
            <person name="Kohler A."/>
            <person name="Krizsan K."/>
            <person name="Balestrini R."/>
            <person name="Da Silva C."/>
            <person name="Montanini B."/>
            <person name="Hainaut M."/>
            <person name="Levati E."/>
            <person name="Barry K.W."/>
            <person name="Belfiori B."/>
            <person name="Cichocki N."/>
            <person name="Clum A."/>
            <person name="Dockter R.B."/>
            <person name="Fauchery L."/>
            <person name="Guy J."/>
            <person name="Iotti M."/>
            <person name="Le Tacon F."/>
            <person name="Lindquist E.A."/>
            <person name="Lipzen A."/>
            <person name="Malagnac F."/>
            <person name="Mello A."/>
            <person name="Molinier V."/>
            <person name="Miyauchi S."/>
            <person name="Poulain J."/>
            <person name="Riccioni C."/>
            <person name="Rubini A."/>
            <person name="Sitrit Y."/>
            <person name="Splivallo R."/>
            <person name="Traeger S."/>
            <person name="Wang M."/>
            <person name="Zifcakova L."/>
            <person name="Wipf D."/>
            <person name="Zambonelli A."/>
            <person name="Paolocci F."/>
            <person name="Nowrousian M."/>
            <person name="Ottonello S."/>
            <person name="Baldrian P."/>
            <person name="Spatafora J.W."/>
            <person name="Henrissat B."/>
            <person name="Nagy L.G."/>
            <person name="Aury J.M."/>
            <person name="Wincker P."/>
            <person name="Grigoriev I.V."/>
            <person name="Bonfante P."/>
            <person name="Martin F.M."/>
        </authorList>
    </citation>
    <scope>NUCLEOTIDE SEQUENCE [LARGE SCALE GENOMIC DNA]</scope>
    <source>
        <strain evidence="3 4">RN42</strain>
    </source>
</reference>
<dbReference type="CDD" id="cd18186">
    <property type="entry name" value="BTB_POZ_ZBTB_KLHL-like"/>
    <property type="match status" value="1"/>
</dbReference>
<name>A0A3N4I7B2_ASCIM</name>
<evidence type="ECO:0000256" key="1">
    <source>
        <dbReference type="SAM" id="MobiDB-lite"/>
    </source>
</evidence>
<dbReference type="OrthoDB" id="6359816at2759"/>
<dbReference type="EMBL" id="ML119692">
    <property type="protein sequence ID" value="RPA80051.1"/>
    <property type="molecule type" value="Genomic_DNA"/>
</dbReference>
<feature type="compositionally biased region" description="Polar residues" evidence="1">
    <location>
        <begin position="492"/>
        <end position="501"/>
    </location>
</feature>
<feature type="compositionally biased region" description="Basic and acidic residues" evidence="1">
    <location>
        <begin position="518"/>
        <end position="534"/>
    </location>
</feature>
<dbReference type="Proteomes" id="UP000275078">
    <property type="component" value="Unassembled WGS sequence"/>
</dbReference>
<feature type="compositionally biased region" description="Polar residues" evidence="1">
    <location>
        <begin position="587"/>
        <end position="604"/>
    </location>
</feature>